<proteinExistence type="predicted"/>
<reference evidence="10" key="1">
    <citation type="submission" date="2021-01" db="EMBL/GenBank/DDBJ databases">
        <title>Whole genome shotgun sequence of Spirilliplanes yamanashiensis NBRC 15828.</title>
        <authorList>
            <person name="Komaki H."/>
            <person name="Tamura T."/>
        </authorList>
    </citation>
    <scope>NUCLEOTIDE SEQUENCE</scope>
    <source>
        <strain evidence="10">NBRC 15828</strain>
    </source>
</reference>
<evidence type="ECO:0000313" key="11">
    <source>
        <dbReference type="Proteomes" id="UP000652013"/>
    </source>
</evidence>
<dbReference type="AlphaFoldDB" id="A0A8J3Y825"/>
<evidence type="ECO:0000256" key="7">
    <source>
        <dbReference type="PROSITE-ProRule" id="PRU10141"/>
    </source>
</evidence>
<keyword evidence="2" id="KW-0723">Serine/threonine-protein kinase</keyword>
<evidence type="ECO:0000256" key="5">
    <source>
        <dbReference type="ARBA" id="ARBA00022777"/>
    </source>
</evidence>
<evidence type="ECO:0000256" key="2">
    <source>
        <dbReference type="ARBA" id="ARBA00022527"/>
    </source>
</evidence>
<keyword evidence="5" id="KW-0418">Kinase</keyword>
<feature type="compositionally biased region" description="Gly residues" evidence="8">
    <location>
        <begin position="399"/>
        <end position="413"/>
    </location>
</feature>
<dbReference type="SMART" id="SM00220">
    <property type="entry name" value="S_TKc"/>
    <property type="match status" value="1"/>
</dbReference>
<keyword evidence="3" id="KW-0808">Transferase</keyword>
<dbReference type="CDD" id="cd14014">
    <property type="entry name" value="STKc_PknB_like"/>
    <property type="match status" value="1"/>
</dbReference>
<dbReference type="EC" id="2.7.11.1" evidence="1"/>
<keyword evidence="4 7" id="KW-0547">Nucleotide-binding</keyword>
<feature type="region of interest" description="Disordered" evidence="8">
    <location>
        <begin position="313"/>
        <end position="332"/>
    </location>
</feature>
<evidence type="ECO:0000256" key="4">
    <source>
        <dbReference type="ARBA" id="ARBA00022741"/>
    </source>
</evidence>
<dbReference type="InterPro" id="IPR011009">
    <property type="entry name" value="Kinase-like_dom_sf"/>
</dbReference>
<dbReference type="EMBL" id="BOOY01000016">
    <property type="protein sequence ID" value="GIJ03017.1"/>
    <property type="molecule type" value="Genomic_DNA"/>
</dbReference>
<dbReference type="InterPro" id="IPR017441">
    <property type="entry name" value="Protein_kinase_ATP_BS"/>
</dbReference>
<sequence length="568" mass="58997">MGSMRGAEPVIAGRYRVVRPIGAGGMGRVWLAVDEMLDRDVAIKEVVIPGHLALGARELVREWTLQEAQAAARVSHPNVIRVYDVLEDQDRPLIVMEHVPSRSLLQLIERAGPLPVRRVASVGLALLSALEAARAAGVLHHDVKPSNVLIAHDGRVVLTDFGSAVTANGPGPLAGARTVFGSPDYLAPERLADGGTTELADLWSLGATLYHAVEGRPPYARDSTASTIRALTTAEPDPTRRAGPLAPVLAGLLRRDPAARMPAAEVARRFAALSGEEPPLPDPLGLPDGPATHPPAVARPAGHASVGVAASGAGAPAAGRFDGRAAGRTDDRWGDAPGRLAVRWAAVDGPAGRARRARPVAVLVAALAIVAAAAVAADRPPDLRPGGGLVAGPTAGPATGPGAGSTAGPSAGSGGGVAVSPAFVLPPGFTWRQDRTGFRVALPAAWRGGPRGAGTVLFSAPGGQPSLRIGPWTPGGGDPVTTLVAAERRVELPAYRRLRIEALPEPADGVWEYTYRDARDRRVRVLDRVVTRDGRAYLLEWRAPAGAWAAHLPAFAVAVESFRPPARD</sequence>
<feature type="binding site" evidence="7">
    <location>
        <position position="44"/>
    </location>
    <ligand>
        <name>ATP</name>
        <dbReference type="ChEBI" id="CHEBI:30616"/>
    </ligand>
</feature>
<dbReference type="PANTHER" id="PTHR43289:SF6">
    <property type="entry name" value="SERINE_THREONINE-PROTEIN KINASE NEKL-3"/>
    <property type="match status" value="1"/>
</dbReference>
<dbReference type="SUPFAM" id="SSF56112">
    <property type="entry name" value="Protein kinase-like (PK-like)"/>
    <property type="match status" value="1"/>
</dbReference>
<name>A0A8J3Y825_9ACTN</name>
<keyword evidence="6 7" id="KW-0067">ATP-binding</keyword>
<dbReference type="PROSITE" id="PS00107">
    <property type="entry name" value="PROTEIN_KINASE_ATP"/>
    <property type="match status" value="1"/>
</dbReference>
<evidence type="ECO:0000256" key="6">
    <source>
        <dbReference type="ARBA" id="ARBA00022840"/>
    </source>
</evidence>
<dbReference type="GO" id="GO:0004674">
    <property type="term" value="F:protein serine/threonine kinase activity"/>
    <property type="evidence" value="ECO:0007669"/>
    <property type="project" value="UniProtKB-KW"/>
</dbReference>
<dbReference type="PANTHER" id="PTHR43289">
    <property type="entry name" value="MITOGEN-ACTIVATED PROTEIN KINASE KINASE KINASE 20-RELATED"/>
    <property type="match status" value="1"/>
</dbReference>
<accession>A0A8J3Y825</accession>
<dbReference type="PROSITE" id="PS00108">
    <property type="entry name" value="PROTEIN_KINASE_ST"/>
    <property type="match status" value="1"/>
</dbReference>
<protein>
    <recommendedName>
        <fullName evidence="1">non-specific serine/threonine protein kinase</fullName>
        <ecNumber evidence="1">2.7.11.1</ecNumber>
    </recommendedName>
</protein>
<keyword evidence="11" id="KW-1185">Reference proteome</keyword>
<comment type="caution">
    <text evidence="10">The sequence shown here is derived from an EMBL/GenBank/DDBJ whole genome shotgun (WGS) entry which is preliminary data.</text>
</comment>
<dbReference type="InterPro" id="IPR000719">
    <property type="entry name" value="Prot_kinase_dom"/>
</dbReference>
<dbReference type="Gene3D" id="3.30.200.20">
    <property type="entry name" value="Phosphorylase Kinase, domain 1"/>
    <property type="match status" value="1"/>
</dbReference>
<dbReference type="GO" id="GO:0005524">
    <property type="term" value="F:ATP binding"/>
    <property type="evidence" value="ECO:0007669"/>
    <property type="project" value="UniProtKB-UniRule"/>
</dbReference>
<evidence type="ECO:0000256" key="3">
    <source>
        <dbReference type="ARBA" id="ARBA00022679"/>
    </source>
</evidence>
<organism evidence="10 11">
    <name type="scientific">Spirilliplanes yamanashiensis</name>
    <dbReference type="NCBI Taxonomy" id="42233"/>
    <lineage>
        <taxon>Bacteria</taxon>
        <taxon>Bacillati</taxon>
        <taxon>Actinomycetota</taxon>
        <taxon>Actinomycetes</taxon>
        <taxon>Micromonosporales</taxon>
        <taxon>Micromonosporaceae</taxon>
        <taxon>Spirilliplanes</taxon>
    </lineage>
</organism>
<evidence type="ECO:0000256" key="8">
    <source>
        <dbReference type="SAM" id="MobiDB-lite"/>
    </source>
</evidence>
<dbReference type="Proteomes" id="UP000652013">
    <property type="component" value="Unassembled WGS sequence"/>
</dbReference>
<evidence type="ECO:0000256" key="1">
    <source>
        <dbReference type="ARBA" id="ARBA00012513"/>
    </source>
</evidence>
<feature type="domain" description="Protein kinase" evidence="9">
    <location>
        <begin position="15"/>
        <end position="280"/>
    </location>
</feature>
<dbReference type="Pfam" id="PF00069">
    <property type="entry name" value="Pkinase"/>
    <property type="match status" value="1"/>
</dbReference>
<gene>
    <name evidence="10" type="ORF">Sya03_23690</name>
</gene>
<feature type="compositionally biased region" description="Basic and acidic residues" evidence="8">
    <location>
        <begin position="321"/>
        <end position="332"/>
    </location>
</feature>
<dbReference type="InterPro" id="IPR008271">
    <property type="entry name" value="Ser/Thr_kinase_AS"/>
</dbReference>
<dbReference type="Gene3D" id="1.10.510.10">
    <property type="entry name" value="Transferase(Phosphotransferase) domain 1"/>
    <property type="match status" value="1"/>
</dbReference>
<feature type="region of interest" description="Disordered" evidence="8">
    <location>
        <begin position="380"/>
        <end position="413"/>
    </location>
</feature>
<evidence type="ECO:0000259" key="9">
    <source>
        <dbReference type="PROSITE" id="PS50011"/>
    </source>
</evidence>
<dbReference type="PROSITE" id="PS50011">
    <property type="entry name" value="PROTEIN_KINASE_DOM"/>
    <property type="match status" value="1"/>
</dbReference>
<evidence type="ECO:0000313" key="10">
    <source>
        <dbReference type="EMBL" id="GIJ03017.1"/>
    </source>
</evidence>